<dbReference type="eggNOG" id="COG0359">
    <property type="taxonomic scope" value="Bacteria"/>
</dbReference>
<dbReference type="EMBL" id="AEON01000002">
    <property type="protein sequence ID" value="EFT82744.1"/>
    <property type="molecule type" value="Genomic_DNA"/>
</dbReference>
<evidence type="ECO:0000313" key="9">
    <source>
        <dbReference type="EMBL" id="EFT82744.1"/>
    </source>
</evidence>
<dbReference type="HOGENOM" id="CLU_078938_5_1_11"/>
<keyword evidence="10" id="KW-1185">Reference proteome</keyword>
<dbReference type="InterPro" id="IPR000244">
    <property type="entry name" value="Ribosomal_bL9"/>
</dbReference>
<dbReference type="Pfam" id="PF01281">
    <property type="entry name" value="Ribosomal_L9_N"/>
    <property type="match status" value="1"/>
</dbReference>
<dbReference type="InterPro" id="IPR009027">
    <property type="entry name" value="Ribosomal_bL9/RNase_H1_N"/>
</dbReference>
<dbReference type="PROSITE" id="PS00651">
    <property type="entry name" value="RIBOSOMAL_L9"/>
    <property type="match status" value="1"/>
</dbReference>
<keyword evidence="4 7" id="KW-0689">Ribosomal protein</keyword>
<evidence type="ECO:0000313" key="10">
    <source>
        <dbReference type="Proteomes" id="UP000004946"/>
    </source>
</evidence>
<dbReference type="GO" id="GO:0003735">
    <property type="term" value="F:structural constituent of ribosome"/>
    <property type="evidence" value="ECO:0007669"/>
    <property type="project" value="InterPro"/>
</dbReference>
<keyword evidence="2 7" id="KW-0699">rRNA-binding</keyword>
<dbReference type="InterPro" id="IPR036935">
    <property type="entry name" value="Ribosomal_bL9_N_sf"/>
</dbReference>
<evidence type="ECO:0000256" key="6">
    <source>
        <dbReference type="ARBA" id="ARBA00035292"/>
    </source>
</evidence>
<evidence type="ECO:0000259" key="8">
    <source>
        <dbReference type="PROSITE" id="PS00651"/>
    </source>
</evidence>
<dbReference type="HAMAP" id="MF_00503">
    <property type="entry name" value="Ribosomal_bL9"/>
    <property type="match status" value="1"/>
</dbReference>
<evidence type="ECO:0000256" key="3">
    <source>
        <dbReference type="ARBA" id="ARBA00022884"/>
    </source>
</evidence>
<dbReference type="InterPro" id="IPR020069">
    <property type="entry name" value="Ribosomal_bL9_C"/>
</dbReference>
<sequence length="153" mass="16321">MAKNVKVILRKEVRNLGMPGDTVEVKAGYARNFLIPQGEAFAWSEKAGKQIEQMQRARRAQALANREDAVAAKAAIEGKVVEISAKVSESGKLFGGVSAEKIAQALAASVVEAGSVEARSITVENIKTTGEYPVTVKLHPEISANFTVKVVAE</sequence>
<dbReference type="SUPFAM" id="SSF55653">
    <property type="entry name" value="Ribosomal protein L9 C-domain"/>
    <property type="match status" value="1"/>
</dbReference>
<dbReference type="PATRIC" id="fig|864564.6.peg.272"/>
<comment type="function">
    <text evidence="7">Binds to the 23S rRNA.</text>
</comment>
<gene>
    <name evidence="7 9" type="primary">rplI</name>
    <name evidence="9" type="ORF">HMPREF0620_1429</name>
</gene>
<dbReference type="Gene3D" id="3.40.5.10">
    <property type="entry name" value="Ribosomal protein L9, N-terminal domain"/>
    <property type="match status" value="1"/>
</dbReference>
<dbReference type="InterPro" id="IPR036791">
    <property type="entry name" value="Ribosomal_bL9_C_sf"/>
</dbReference>
<dbReference type="GO" id="GO:0006412">
    <property type="term" value="P:translation"/>
    <property type="evidence" value="ECO:0007669"/>
    <property type="project" value="UniProtKB-UniRule"/>
</dbReference>
<comment type="caution">
    <text evidence="9">The sequence shown here is derived from an EMBL/GenBank/DDBJ whole genome shotgun (WGS) entry which is preliminary data.</text>
</comment>
<dbReference type="RefSeq" id="WP_006290706.1">
    <property type="nucleotide sequence ID" value="NZ_AP012333.1"/>
</dbReference>
<dbReference type="Proteomes" id="UP000004946">
    <property type="component" value="Chromosome"/>
</dbReference>
<protein>
    <recommendedName>
        <fullName evidence="6 7">Large ribosomal subunit protein bL9</fullName>
    </recommendedName>
</protein>
<dbReference type="SUPFAM" id="SSF55658">
    <property type="entry name" value="L9 N-domain-like"/>
    <property type="match status" value="1"/>
</dbReference>
<organism evidence="9 10">
    <name type="scientific">Parascardovia denticolens DSM 10105 = JCM 12538</name>
    <dbReference type="NCBI Taxonomy" id="864564"/>
    <lineage>
        <taxon>Bacteria</taxon>
        <taxon>Bacillati</taxon>
        <taxon>Actinomycetota</taxon>
        <taxon>Actinomycetes</taxon>
        <taxon>Bifidobacteriales</taxon>
        <taxon>Bifidobacteriaceae</taxon>
        <taxon>Parascardovia</taxon>
    </lineage>
</organism>
<dbReference type="PANTHER" id="PTHR21368">
    <property type="entry name" value="50S RIBOSOMAL PROTEIN L9"/>
    <property type="match status" value="1"/>
</dbReference>
<feature type="domain" description="Ribosomal protein L9" evidence="8">
    <location>
        <begin position="17"/>
        <end position="44"/>
    </location>
</feature>
<dbReference type="GO" id="GO:0019843">
    <property type="term" value="F:rRNA binding"/>
    <property type="evidence" value="ECO:0007669"/>
    <property type="project" value="UniProtKB-UniRule"/>
</dbReference>
<evidence type="ECO:0000256" key="4">
    <source>
        <dbReference type="ARBA" id="ARBA00022980"/>
    </source>
</evidence>
<dbReference type="Gene3D" id="3.10.430.100">
    <property type="entry name" value="Ribosomal protein L9, C-terminal domain"/>
    <property type="match status" value="1"/>
</dbReference>
<evidence type="ECO:0000256" key="1">
    <source>
        <dbReference type="ARBA" id="ARBA00010605"/>
    </source>
</evidence>
<reference evidence="9 10" key="1">
    <citation type="submission" date="2010-12" db="EMBL/GenBank/DDBJ databases">
        <authorList>
            <person name="Muzny D."/>
            <person name="Qin X."/>
            <person name="Buhay C."/>
            <person name="Dugan-Rocha S."/>
            <person name="Ding Y."/>
            <person name="Chen G."/>
            <person name="Hawes A."/>
            <person name="Holder M."/>
            <person name="Jhangiani S."/>
            <person name="Johnson A."/>
            <person name="Khan Z."/>
            <person name="Li Z."/>
            <person name="Liu W."/>
            <person name="Liu X."/>
            <person name="Perez L."/>
            <person name="Shen H."/>
            <person name="Wang Q."/>
            <person name="Watt J."/>
            <person name="Xi L."/>
            <person name="Xin Y."/>
            <person name="Zhou J."/>
            <person name="Deng J."/>
            <person name="Jiang H."/>
            <person name="Liu Y."/>
            <person name="Qu J."/>
            <person name="Song X.-Z."/>
            <person name="Zhang L."/>
            <person name="Villasana D."/>
            <person name="Johnson A."/>
            <person name="Liu J."/>
            <person name="Liyanage D."/>
            <person name="Lorensuhewa L."/>
            <person name="Robinson T."/>
            <person name="Song A."/>
            <person name="Song B.-B."/>
            <person name="Dinh H."/>
            <person name="Thornton R."/>
            <person name="Coyle M."/>
            <person name="Francisco L."/>
            <person name="Jackson L."/>
            <person name="Javaid M."/>
            <person name="Korchina V."/>
            <person name="Kovar C."/>
            <person name="Mata R."/>
            <person name="Mathew T."/>
            <person name="Ngo R."/>
            <person name="Nguyen L."/>
            <person name="Nguyen N."/>
            <person name="Okwuonu G."/>
            <person name="Ongeri F."/>
            <person name="Pham C."/>
            <person name="Simmons D."/>
            <person name="Wilczek-Boney K."/>
            <person name="Hale W."/>
            <person name="Jakkamsetti A."/>
            <person name="Pham P."/>
            <person name="Ruth R."/>
            <person name="San Lucas F."/>
            <person name="Warren J."/>
            <person name="Zhang J."/>
            <person name="Zhao Z."/>
            <person name="Zhou C."/>
            <person name="Zhu D."/>
            <person name="Lee S."/>
            <person name="Bess C."/>
            <person name="Blankenburg K."/>
            <person name="Forbes L."/>
            <person name="Fu Q."/>
            <person name="Gubbala S."/>
            <person name="Hirani K."/>
            <person name="Jayaseelan J.C."/>
            <person name="Lara F."/>
            <person name="Munidasa M."/>
            <person name="Palculict T."/>
            <person name="Patil S."/>
            <person name="Pu L.-L."/>
            <person name="Saada N."/>
            <person name="Tang L."/>
            <person name="Weissenberger G."/>
            <person name="Zhu Y."/>
            <person name="Hemphill L."/>
            <person name="Shang Y."/>
            <person name="Youmans B."/>
            <person name="Ayvaz T."/>
            <person name="Ross M."/>
            <person name="Santibanez J."/>
            <person name="Aqrawi P."/>
            <person name="Gross S."/>
            <person name="Joshi V."/>
            <person name="Fowler G."/>
            <person name="Nazareth L."/>
            <person name="Reid J."/>
            <person name="Worley K."/>
            <person name="Petrosino J."/>
            <person name="Highlander S."/>
            <person name="Gibbs R."/>
        </authorList>
    </citation>
    <scope>NUCLEOTIDE SEQUENCE [LARGE SCALE GENOMIC DNA]</scope>
    <source>
        <strain evidence="9 10">DSM 10105</strain>
    </source>
</reference>
<accession>E6K1V6</accession>
<keyword evidence="3 7" id="KW-0694">RNA-binding</keyword>
<comment type="similarity">
    <text evidence="1 7">Belongs to the bacterial ribosomal protein bL9 family.</text>
</comment>
<dbReference type="FunFam" id="3.40.5.10:FF:000003">
    <property type="entry name" value="50S ribosomal protein L9"/>
    <property type="match status" value="1"/>
</dbReference>
<dbReference type="NCBIfam" id="TIGR00158">
    <property type="entry name" value="L9"/>
    <property type="match status" value="1"/>
</dbReference>
<dbReference type="GO" id="GO:1990904">
    <property type="term" value="C:ribonucleoprotein complex"/>
    <property type="evidence" value="ECO:0007669"/>
    <property type="project" value="UniProtKB-KW"/>
</dbReference>
<dbReference type="KEGG" id="pdo:PSDT_0246"/>
<dbReference type="Pfam" id="PF03948">
    <property type="entry name" value="Ribosomal_L9_C"/>
    <property type="match status" value="1"/>
</dbReference>
<keyword evidence="5 7" id="KW-0687">Ribonucleoprotein</keyword>
<name>E6K1V6_PARDN</name>
<dbReference type="AlphaFoldDB" id="E6K1V6"/>
<proteinExistence type="inferred from homology"/>
<evidence type="ECO:0000256" key="5">
    <source>
        <dbReference type="ARBA" id="ARBA00023274"/>
    </source>
</evidence>
<dbReference type="GO" id="GO:0005840">
    <property type="term" value="C:ribosome"/>
    <property type="evidence" value="ECO:0007669"/>
    <property type="project" value="UniProtKB-KW"/>
</dbReference>
<dbReference type="InterPro" id="IPR020070">
    <property type="entry name" value="Ribosomal_bL9_N"/>
</dbReference>
<evidence type="ECO:0000256" key="7">
    <source>
        <dbReference type="HAMAP-Rule" id="MF_00503"/>
    </source>
</evidence>
<evidence type="ECO:0000256" key="2">
    <source>
        <dbReference type="ARBA" id="ARBA00022730"/>
    </source>
</evidence>
<dbReference type="InterPro" id="IPR020594">
    <property type="entry name" value="Ribosomal_bL9_bac/chp"/>
</dbReference>